<reference evidence="8" key="3">
    <citation type="submission" date="2016-02" db="EMBL/GenBank/DDBJ databases">
        <authorList>
            <person name="Wen L."/>
            <person name="He K."/>
            <person name="Yang H."/>
        </authorList>
    </citation>
    <scope>NUCLEOTIDE SEQUENCE [LARGE SCALE GENOMIC DNA]</scope>
    <source>
        <strain evidence="8">JCM 15929</strain>
    </source>
</reference>
<keyword evidence="4" id="KW-1015">Disulfide bond</keyword>
<organism evidence="7 8">
    <name type="scientific">Tsukamurella pseudospumae</name>
    <dbReference type="NCBI Taxonomy" id="239498"/>
    <lineage>
        <taxon>Bacteria</taxon>
        <taxon>Bacillati</taxon>
        <taxon>Actinomycetota</taxon>
        <taxon>Actinomycetes</taxon>
        <taxon>Mycobacteriales</taxon>
        <taxon>Tsukamurellaceae</taxon>
        <taxon>Tsukamurella</taxon>
    </lineage>
</organism>
<comment type="caution">
    <text evidence="7">The sequence shown here is derived from an EMBL/GenBank/DDBJ whole genome shotgun (WGS) entry which is preliminary data.</text>
</comment>
<protein>
    <recommendedName>
        <fullName evidence="4">Alpha-galactosidase</fullName>
        <ecNumber evidence="4">3.2.1.22</ecNumber>
    </recommendedName>
    <alternativeName>
        <fullName evidence="4">Melibiase</fullName>
    </alternativeName>
</protein>
<name>A0A138AWX6_9ACTN</name>
<dbReference type="RefSeq" id="WP_068569575.1">
    <property type="nucleotide sequence ID" value="NZ_LSRE01000001.1"/>
</dbReference>
<evidence type="ECO:0000313" key="9">
    <source>
        <dbReference type="Proteomes" id="UP000070409"/>
    </source>
</evidence>
<evidence type="ECO:0000313" key="8">
    <source>
        <dbReference type="Proteomes" id="UP000070258"/>
    </source>
</evidence>
<evidence type="ECO:0000256" key="1">
    <source>
        <dbReference type="ARBA" id="ARBA00009743"/>
    </source>
</evidence>
<keyword evidence="9" id="KW-1185">Reference proteome</keyword>
<feature type="chain" id="PRO_5039628388" description="Alpha-galactosidase" evidence="5">
    <location>
        <begin position="20"/>
        <end position="303"/>
    </location>
</feature>
<proteinExistence type="inferred from homology"/>
<gene>
    <name evidence="7" type="ORF">AXK60_03590</name>
    <name evidence="6" type="ORF">AXK61_00670</name>
</gene>
<evidence type="ECO:0000256" key="4">
    <source>
        <dbReference type="RuleBase" id="RU361168"/>
    </source>
</evidence>
<dbReference type="InterPro" id="IPR000111">
    <property type="entry name" value="Glyco_hydro_27/36_CS"/>
</dbReference>
<dbReference type="PANTHER" id="PTHR11452">
    <property type="entry name" value="ALPHA-GALACTOSIDASE/ALPHA-N-ACETYLGALACTOSAMINIDASE"/>
    <property type="match status" value="1"/>
</dbReference>
<dbReference type="SUPFAM" id="SSF51445">
    <property type="entry name" value="(Trans)glycosidases"/>
    <property type="match status" value="1"/>
</dbReference>
<evidence type="ECO:0000256" key="5">
    <source>
        <dbReference type="SAM" id="SignalP"/>
    </source>
</evidence>
<evidence type="ECO:0000256" key="2">
    <source>
        <dbReference type="ARBA" id="ARBA00022801"/>
    </source>
</evidence>
<dbReference type="AlphaFoldDB" id="A0A138AWX6"/>
<dbReference type="EMBL" id="LSRF01000001">
    <property type="protein sequence ID" value="KXP14957.1"/>
    <property type="molecule type" value="Genomic_DNA"/>
</dbReference>
<comment type="similarity">
    <text evidence="1 4">Belongs to the glycosyl hydrolase 27 family.</text>
</comment>
<keyword evidence="5" id="KW-0732">Signal</keyword>
<dbReference type="Proteomes" id="UP000070409">
    <property type="component" value="Unassembled WGS sequence"/>
</dbReference>
<keyword evidence="3 4" id="KW-0326">Glycosidase</keyword>
<evidence type="ECO:0000256" key="3">
    <source>
        <dbReference type="ARBA" id="ARBA00023295"/>
    </source>
</evidence>
<dbReference type="PANTHER" id="PTHR11452:SF75">
    <property type="entry name" value="ALPHA-GALACTOSIDASE MEL1"/>
    <property type="match status" value="1"/>
</dbReference>
<dbReference type="InterPro" id="IPR002241">
    <property type="entry name" value="Glyco_hydro_27"/>
</dbReference>
<dbReference type="STRING" id="239498.AXK60_03590"/>
<dbReference type="GO" id="GO:0005975">
    <property type="term" value="P:carbohydrate metabolic process"/>
    <property type="evidence" value="ECO:0007669"/>
    <property type="project" value="InterPro"/>
</dbReference>
<comment type="catalytic activity">
    <reaction evidence="4">
        <text>Hydrolysis of terminal, non-reducing alpha-D-galactose residues in alpha-D-galactosides, including galactose oligosaccharides, galactomannans and galactolipids.</text>
        <dbReference type="EC" id="3.2.1.22"/>
    </reaction>
</comment>
<dbReference type="CDD" id="cd14792">
    <property type="entry name" value="GH27"/>
    <property type="match status" value="1"/>
</dbReference>
<dbReference type="GO" id="GO:0004557">
    <property type="term" value="F:alpha-galactosidase activity"/>
    <property type="evidence" value="ECO:0007669"/>
    <property type="project" value="UniProtKB-EC"/>
</dbReference>
<dbReference type="EC" id="3.2.1.22" evidence="4"/>
<sequence length="303" mass="31639">MKRTLAVLLLLVAGCGARPAPPRPAFPPTLGWDSWNLYGCAVTEAEVEHQADALISSGLAAAGYRTVIVDDCWFAPDRTRDGSLTANPTTFPHGIAALADRLHAEGLTLGIYESPGDRTCAQQSGAYPGSTGSAGHEAQDARTFAAWGVDYLKYDWCGPGVPAEMQRAAFRRMRDALVATGRPVTYAINPNSGVAGSVPGATGTWAGIADAVRVTNDVVPTWRTGAPATEDQGIADVLDRVPPAPGTVRDLDMLVAGLPGVTDEQGRTQIARWAALGSPLVLTADVSGLSPDLLAALKDAARR</sequence>
<evidence type="ECO:0000313" key="6">
    <source>
        <dbReference type="EMBL" id="KXP01367.1"/>
    </source>
</evidence>
<reference evidence="6 9" key="1">
    <citation type="submission" date="2016-02" db="EMBL/GenBank/DDBJ databases">
        <authorList>
            <person name="Teng J.L."/>
            <person name="Tang Y."/>
            <person name="Huang Y."/>
            <person name="Guo F."/>
            <person name="Wei W."/>
            <person name="Chen J.H."/>
            <person name="Wong S.Y."/>
            <person name="Lau S.K."/>
            <person name="Woo P.C."/>
        </authorList>
    </citation>
    <scope>NUCLEOTIDE SEQUENCE [LARGE SCALE GENOMIC DNA]</scope>
    <source>
        <strain evidence="6 9">JCM 13375</strain>
    </source>
</reference>
<dbReference type="EMBL" id="LSRE01000001">
    <property type="protein sequence ID" value="KXP01367.1"/>
    <property type="molecule type" value="Genomic_DNA"/>
</dbReference>
<dbReference type="InterPro" id="IPR017853">
    <property type="entry name" value="GH"/>
</dbReference>
<reference evidence="7" key="2">
    <citation type="submission" date="2016-02" db="EMBL/GenBank/DDBJ databases">
        <authorList>
            <person name="Teng J.L."/>
            <person name="Yang Y."/>
            <person name="Huang Y."/>
            <person name="Guo F."/>
            <person name="Wei W."/>
            <person name="Chen J.H."/>
            <person name="Wong S.Y."/>
            <person name="Lau S.K."/>
            <person name="Woo P.C."/>
        </authorList>
    </citation>
    <scope>NUCLEOTIDE SEQUENCE</scope>
    <source>
        <strain evidence="7">JCM 15929</strain>
    </source>
</reference>
<dbReference type="PROSITE" id="PS51257">
    <property type="entry name" value="PROKAR_LIPOPROTEIN"/>
    <property type="match status" value="1"/>
</dbReference>
<dbReference type="Proteomes" id="UP000070258">
    <property type="component" value="Unassembled WGS sequence"/>
</dbReference>
<evidence type="ECO:0000313" key="7">
    <source>
        <dbReference type="EMBL" id="KXP14957.1"/>
    </source>
</evidence>
<dbReference type="InterPro" id="IPR013785">
    <property type="entry name" value="Aldolase_TIM"/>
</dbReference>
<feature type="signal peptide" evidence="5">
    <location>
        <begin position="1"/>
        <end position="19"/>
    </location>
</feature>
<dbReference type="PRINTS" id="PR00740">
    <property type="entry name" value="GLHYDRLASE27"/>
</dbReference>
<accession>A0A138AWX6</accession>
<dbReference type="PROSITE" id="PS00512">
    <property type="entry name" value="ALPHA_GALACTOSIDASE"/>
    <property type="match status" value="1"/>
</dbReference>
<dbReference type="Gene3D" id="3.20.20.70">
    <property type="entry name" value="Aldolase class I"/>
    <property type="match status" value="1"/>
</dbReference>
<dbReference type="Pfam" id="PF16499">
    <property type="entry name" value="Melibiase_2"/>
    <property type="match status" value="1"/>
</dbReference>
<keyword evidence="2 4" id="KW-0378">Hydrolase</keyword>